<sequence>MPLPVAIHALSSPDALLSLAKWGGLPAAVLVVRSWAKGYVCREDRNLAGKTFILTGCFSGTGLSVLQSLADRGAQIIALHPSPTSASVVQLLMLVRSVSSNERIYVEECDLSSISSIKTFVQSWQRDAKSGMVQDIEARVDGIVFCEGDGAGEEGMGYGVGVRYARQVADVDKLERRHATHLTGRHALVQLLLPTLLRSASTSTSPVRIVNQVSPFYAAVTPSTFHPLDLDYTSSERPYPSKAPWLAEGQVALASILLWREFQSRIRLASSSQPSSTSPPSAAAAPTSSPILALSLCPGLTRSSIRQTLRVSPSHSCFSFAGLALYLLIWPLVWLFAKSAGEAAEGIMGALMGDTEGEKQRGRGKKVKGPDGKEEDVEKEADDGKDGIRRMTVKGGAFYREGLEVRITMLEALDPSVATQLWDAESKRVERLLSIAVKLEKETKGEADTRKSSGGAETAKAGGKKDD</sequence>
<name>A0A0D6EHL7_SPOSA</name>
<keyword evidence="5" id="KW-1185">Reference proteome</keyword>
<feature type="region of interest" description="Disordered" evidence="3">
    <location>
        <begin position="355"/>
        <end position="386"/>
    </location>
</feature>
<feature type="region of interest" description="Disordered" evidence="3">
    <location>
        <begin position="440"/>
        <end position="467"/>
    </location>
</feature>
<dbReference type="PANTHER" id="PTHR24320">
    <property type="entry name" value="RETINOL DEHYDROGENASE"/>
    <property type="match status" value="1"/>
</dbReference>
<accession>A0A0D6EHL7</accession>
<dbReference type="GO" id="GO:0016491">
    <property type="term" value="F:oxidoreductase activity"/>
    <property type="evidence" value="ECO:0007669"/>
    <property type="project" value="UniProtKB-KW"/>
</dbReference>
<keyword evidence="2" id="KW-0560">Oxidoreductase</keyword>
<proteinExistence type="inferred from homology"/>
<organism evidence="4 5">
    <name type="scientific">Sporidiobolus salmonicolor</name>
    <name type="common">Yeast-like fungus</name>
    <name type="synonym">Sporobolomyces salmonicolor</name>
    <dbReference type="NCBI Taxonomy" id="5005"/>
    <lineage>
        <taxon>Eukaryota</taxon>
        <taxon>Fungi</taxon>
        <taxon>Dikarya</taxon>
        <taxon>Basidiomycota</taxon>
        <taxon>Pucciniomycotina</taxon>
        <taxon>Microbotryomycetes</taxon>
        <taxon>Sporidiobolales</taxon>
        <taxon>Sporidiobolaceae</taxon>
        <taxon>Sporobolomyces</taxon>
    </lineage>
</organism>
<dbReference type="Gene3D" id="3.40.50.720">
    <property type="entry name" value="NAD(P)-binding Rossmann-like Domain"/>
    <property type="match status" value="1"/>
</dbReference>
<evidence type="ECO:0000256" key="2">
    <source>
        <dbReference type="ARBA" id="ARBA00023002"/>
    </source>
</evidence>
<dbReference type="AlphaFoldDB" id="A0A0D6EHL7"/>
<comment type="similarity">
    <text evidence="1">Belongs to the short-chain dehydrogenases/reductases (SDR) family.</text>
</comment>
<dbReference type="OrthoDB" id="191979at2759"/>
<dbReference type="PANTHER" id="PTHR24320:SF152">
    <property type="entry name" value="SHORT-CHAIN DEHYDROGENASE_REDUCTASE FAMILY PROTEIN"/>
    <property type="match status" value="1"/>
</dbReference>
<evidence type="ECO:0000256" key="1">
    <source>
        <dbReference type="ARBA" id="ARBA00006484"/>
    </source>
</evidence>
<dbReference type="EMBL" id="CENE01000003">
    <property type="protein sequence ID" value="CEQ39401.1"/>
    <property type="molecule type" value="Genomic_DNA"/>
</dbReference>
<dbReference type="Proteomes" id="UP000243876">
    <property type="component" value="Unassembled WGS sequence"/>
</dbReference>
<dbReference type="InterPro" id="IPR036291">
    <property type="entry name" value="NAD(P)-bd_dom_sf"/>
</dbReference>
<dbReference type="SUPFAM" id="SSF51735">
    <property type="entry name" value="NAD(P)-binding Rossmann-fold domains"/>
    <property type="match status" value="1"/>
</dbReference>
<evidence type="ECO:0000256" key="3">
    <source>
        <dbReference type="SAM" id="MobiDB-lite"/>
    </source>
</evidence>
<gene>
    <name evidence="4" type="primary">SPOSA6832_00917</name>
</gene>
<evidence type="ECO:0000313" key="5">
    <source>
        <dbReference type="Proteomes" id="UP000243876"/>
    </source>
</evidence>
<feature type="non-terminal residue" evidence="4">
    <location>
        <position position="1"/>
    </location>
</feature>
<protein>
    <submittedName>
        <fullName evidence="4">SPOSA6832_00917-mRNA-1:cds</fullName>
    </submittedName>
</protein>
<feature type="compositionally biased region" description="Low complexity" evidence="3">
    <location>
        <begin position="452"/>
        <end position="461"/>
    </location>
</feature>
<evidence type="ECO:0000313" key="4">
    <source>
        <dbReference type="EMBL" id="CEQ39401.1"/>
    </source>
</evidence>
<feature type="compositionally biased region" description="Basic and acidic residues" evidence="3">
    <location>
        <begin position="440"/>
        <end position="451"/>
    </location>
</feature>
<reference evidence="5" key="1">
    <citation type="submission" date="2015-02" db="EMBL/GenBank/DDBJ databases">
        <authorList>
            <person name="Gon?alves P."/>
        </authorList>
    </citation>
    <scope>NUCLEOTIDE SEQUENCE [LARGE SCALE GENOMIC DNA]</scope>
</reference>